<keyword evidence="2" id="KW-1185">Reference proteome</keyword>
<reference evidence="1 2" key="1">
    <citation type="journal article" date="2023" name="ACS Omega">
        <title>Identification of the Neoaspergillic Acid Biosynthesis Gene Cluster by Establishing an In Vitro CRISPR-Ribonucleoprotein Genetic System in Aspergillus melleus.</title>
        <authorList>
            <person name="Yuan B."/>
            <person name="Grau M.F."/>
            <person name="Murata R.M."/>
            <person name="Torok T."/>
            <person name="Venkateswaran K."/>
            <person name="Stajich J.E."/>
            <person name="Wang C.C.C."/>
        </authorList>
    </citation>
    <scope>NUCLEOTIDE SEQUENCE [LARGE SCALE GENOMIC DNA]</scope>
    <source>
        <strain evidence="1 2">IMV 1140</strain>
    </source>
</reference>
<dbReference type="EMBL" id="JAOPJF010000156">
    <property type="protein sequence ID" value="KAK1138380.1"/>
    <property type="molecule type" value="Genomic_DNA"/>
</dbReference>
<comment type="caution">
    <text evidence="1">The sequence shown here is derived from an EMBL/GenBank/DDBJ whole genome shotgun (WGS) entry which is preliminary data.</text>
</comment>
<proteinExistence type="predicted"/>
<evidence type="ECO:0000313" key="2">
    <source>
        <dbReference type="Proteomes" id="UP001177260"/>
    </source>
</evidence>
<evidence type="ECO:0000313" key="1">
    <source>
        <dbReference type="EMBL" id="KAK1138380.1"/>
    </source>
</evidence>
<dbReference type="Proteomes" id="UP001177260">
    <property type="component" value="Unassembled WGS sequence"/>
</dbReference>
<organism evidence="1 2">
    <name type="scientific">Aspergillus melleus</name>
    <dbReference type="NCBI Taxonomy" id="138277"/>
    <lineage>
        <taxon>Eukaryota</taxon>
        <taxon>Fungi</taxon>
        <taxon>Dikarya</taxon>
        <taxon>Ascomycota</taxon>
        <taxon>Pezizomycotina</taxon>
        <taxon>Eurotiomycetes</taxon>
        <taxon>Eurotiomycetidae</taxon>
        <taxon>Eurotiales</taxon>
        <taxon>Aspergillaceae</taxon>
        <taxon>Aspergillus</taxon>
        <taxon>Aspergillus subgen. Circumdati</taxon>
    </lineage>
</organism>
<gene>
    <name evidence="1" type="ORF">N8T08_002664</name>
</gene>
<name>A0ACC3ALU6_9EURO</name>
<accession>A0ACC3ALU6</accession>
<protein>
    <submittedName>
        <fullName evidence="1">Uncharacterized protein</fullName>
    </submittedName>
</protein>
<sequence length="365" mass="42039">MDRYQRFTMPTSSKHSQEDPATQYPWSPTPQSDTRVAPSIGPQTPLNMRPNNVRFEPISTPLPPFSQFSQISEFPASQPLVRQPRGSRLNALNEKEQTLVVQWCIARQNDYRNKNVRQVDFWANCTAFIRDKFNKTNMTPVRSIKTWVKKRRLQVAEERRVSGRAISDTKWKQALDKWIQVLDDIEIQAERDKASKKAAIDQHKAASNRSRDTLTTRLAKRSADSNDLYENSESDINRDYELDEDMKDFEATQRSLSVLTGVFQSSHSRRLSSTPTPSQASSSTARKRQRREDPYIGQLERLIGSISGMRKDFQEGGIYGNRASGREESQDLRDDIRELKQDLSSLKSDMNTIMSLLKNKMKESE</sequence>